<gene>
    <name evidence="2" type="ORF">FOZ60_011915</name>
</gene>
<dbReference type="Proteomes" id="UP000541610">
    <property type="component" value="Unassembled WGS sequence"/>
</dbReference>
<evidence type="ECO:0000256" key="1">
    <source>
        <dbReference type="SAM" id="MobiDB-lite"/>
    </source>
</evidence>
<comment type="caution">
    <text evidence="2">The sequence shown here is derived from an EMBL/GenBank/DDBJ whole genome shotgun (WGS) entry which is preliminary data.</text>
</comment>
<dbReference type="EMBL" id="JABANP010000501">
    <property type="protein sequence ID" value="KAF4681614.1"/>
    <property type="molecule type" value="Genomic_DNA"/>
</dbReference>
<evidence type="ECO:0000313" key="3">
    <source>
        <dbReference type="Proteomes" id="UP000541610"/>
    </source>
</evidence>
<evidence type="ECO:0000313" key="2">
    <source>
        <dbReference type="EMBL" id="KAF4681614.1"/>
    </source>
</evidence>
<accession>A0A7J6NCX9</accession>
<sequence length="98" mass="11132">MHYSPFRIRSTGHHLLLEEVEARCRPPCHSISLMVPSSIGNLFRWIGCRTQTIPNSTWDAWLLYKATSITLLMGWSERGRHSSPVPDCLGGRLESHTS</sequence>
<organism evidence="2 3">
    <name type="scientific">Perkinsus olseni</name>
    <name type="common">Perkinsus atlanticus</name>
    <dbReference type="NCBI Taxonomy" id="32597"/>
    <lineage>
        <taxon>Eukaryota</taxon>
        <taxon>Sar</taxon>
        <taxon>Alveolata</taxon>
        <taxon>Perkinsozoa</taxon>
        <taxon>Perkinsea</taxon>
        <taxon>Perkinsida</taxon>
        <taxon>Perkinsidae</taxon>
        <taxon>Perkinsus</taxon>
    </lineage>
</organism>
<feature type="region of interest" description="Disordered" evidence="1">
    <location>
        <begin position="78"/>
        <end position="98"/>
    </location>
</feature>
<protein>
    <submittedName>
        <fullName evidence="2">Uncharacterized protein</fullName>
    </submittedName>
</protein>
<reference evidence="2 3" key="1">
    <citation type="submission" date="2020-04" db="EMBL/GenBank/DDBJ databases">
        <title>Perkinsus olseni comparative genomics.</title>
        <authorList>
            <person name="Bogema D.R."/>
        </authorList>
    </citation>
    <scope>NUCLEOTIDE SEQUENCE [LARGE SCALE GENOMIC DNA]</scope>
    <source>
        <strain evidence="2">00978-12</strain>
    </source>
</reference>
<name>A0A7J6NCX9_PEROL</name>
<proteinExistence type="predicted"/>
<dbReference type="AlphaFoldDB" id="A0A7J6NCX9"/>